<reference evidence="3 4" key="1">
    <citation type="submission" date="2024-01" db="EMBL/GenBank/DDBJ databases">
        <title>The complete chloroplast genome sequence of Lithospermum erythrorhizon: insights into the phylogenetic relationship among Boraginaceae species and the maternal lineages of purple gromwells.</title>
        <authorList>
            <person name="Okada T."/>
            <person name="Watanabe K."/>
        </authorList>
    </citation>
    <scope>NUCLEOTIDE SEQUENCE [LARGE SCALE GENOMIC DNA]</scope>
</reference>
<dbReference type="PANTHER" id="PTHR11926:SF1412">
    <property type="entry name" value="UDP-GLYCOSYLTRANSFERASE 83A1-LIKE"/>
    <property type="match status" value="1"/>
</dbReference>
<comment type="similarity">
    <text evidence="1">Belongs to the UDP-glycosyltransferase family.</text>
</comment>
<proteinExistence type="inferred from homology"/>
<keyword evidence="4" id="KW-1185">Reference proteome</keyword>
<dbReference type="EMBL" id="BAABME010018288">
    <property type="protein sequence ID" value="GAA0153304.1"/>
    <property type="molecule type" value="Genomic_DNA"/>
</dbReference>
<dbReference type="InterPro" id="IPR002213">
    <property type="entry name" value="UDP_glucos_trans"/>
</dbReference>
<evidence type="ECO:0000313" key="3">
    <source>
        <dbReference type="EMBL" id="GAA0153304.1"/>
    </source>
</evidence>
<dbReference type="AlphaFoldDB" id="A0AAV3PNK2"/>
<accession>A0AAV3PNK2</accession>
<name>A0AAV3PNK2_LITER</name>
<dbReference type="GO" id="GO:0080043">
    <property type="term" value="F:quercetin 3-O-glucosyltransferase activity"/>
    <property type="evidence" value="ECO:0007669"/>
    <property type="project" value="TreeGrafter"/>
</dbReference>
<sequence>MSTPHILAIPFAAQGHVIPLMELALHLAKHGIKTTFVNTEFNHPRVVKALSDTQELNMVELVSIPDGLEPWEDRNDLKKLCVSIESAIPLHLEPLIKKINESGGDKISCVIADENMGFVLKVAEQMGLRRVAFWSAASISLALQFSIPKLVEDGVISNDGTLLKSQMIQLSPNMPSMDTSKFLWACIGDKATQKVIFHVFDRSNEELKYAEWLICNSAYELENAAFEYMPNAVPIGPLLACNRLGKPAGSFWPEDPDCLAWLDQQEPKSVIYVAFGSFTVFDEVQFQELALGLELTNRPFLWVVRPDITDNTDNTYPDGFRERIQSRGRLVGWARQQQVLQHPSIACFLSHCGWNSTLEGISNGVPFLTWPYFGDQFFNQTYICDEWKVGLDFKKDESGIIRRDEIKNKVDQLLSDQSFKARALNMQEKAIGSVTHGGSSTNNLSNFIKWIKEKST</sequence>
<dbReference type="FunFam" id="3.40.50.2000:FF:000108">
    <property type="entry name" value="UDP-glycosyltransferase 83A1"/>
    <property type="match status" value="1"/>
</dbReference>
<dbReference type="GO" id="GO:0080044">
    <property type="term" value="F:quercetin 7-O-glucosyltransferase activity"/>
    <property type="evidence" value="ECO:0007669"/>
    <property type="project" value="TreeGrafter"/>
</dbReference>
<comment type="caution">
    <text evidence="3">The sequence shown here is derived from an EMBL/GenBank/DDBJ whole genome shotgun (WGS) entry which is preliminary data.</text>
</comment>
<dbReference type="Gene3D" id="3.40.50.2000">
    <property type="entry name" value="Glycogen Phosphorylase B"/>
    <property type="match status" value="2"/>
</dbReference>
<evidence type="ECO:0000256" key="2">
    <source>
        <dbReference type="ARBA" id="ARBA00022679"/>
    </source>
</evidence>
<dbReference type="PANTHER" id="PTHR11926">
    <property type="entry name" value="GLUCOSYL/GLUCURONOSYL TRANSFERASES"/>
    <property type="match status" value="1"/>
</dbReference>
<evidence type="ECO:0000256" key="1">
    <source>
        <dbReference type="ARBA" id="ARBA00009995"/>
    </source>
</evidence>
<dbReference type="FunFam" id="3.40.50.2000:FF:000061">
    <property type="entry name" value="UDP-glycosyltransferase 83A1"/>
    <property type="match status" value="1"/>
</dbReference>
<gene>
    <name evidence="3" type="ORF">LIER_37654</name>
</gene>
<dbReference type="CDD" id="cd03784">
    <property type="entry name" value="GT1_Gtf-like"/>
    <property type="match status" value="1"/>
</dbReference>
<evidence type="ECO:0000313" key="4">
    <source>
        <dbReference type="Proteomes" id="UP001454036"/>
    </source>
</evidence>
<dbReference type="Proteomes" id="UP001454036">
    <property type="component" value="Unassembled WGS sequence"/>
</dbReference>
<dbReference type="SUPFAM" id="SSF53756">
    <property type="entry name" value="UDP-Glycosyltransferase/glycogen phosphorylase"/>
    <property type="match status" value="1"/>
</dbReference>
<organism evidence="3 4">
    <name type="scientific">Lithospermum erythrorhizon</name>
    <name type="common">Purple gromwell</name>
    <name type="synonym">Lithospermum officinale var. erythrorhizon</name>
    <dbReference type="NCBI Taxonomy" id="34254"/>
    <lineage>
        <taxon>Eukaryota</taxon>
        <taxon>Viridiplantae</taxon>
        <taxon>Streptophyta</taxon>
        <taxon>Embryophyta</taxon>
        <taxon>Tracheophyta</taxon>
        <taxon>Spermatophyta</taxon>
        <taxon>Magnoliopsida</taxon>
        <taxon>eudicotyledons</taxon>
        <taxon>Gunneridae</taxon>
        <taxon>Pentapetalae</taxon>
        <taxon>asterids</taxon>
        <taxon>lamiids</taxon>
        <taxon>Boraginales</taxon>
        <taxon>Boraginaceae</taxon>
        <taxon>Boraginoideae</taxon>
        <taxon>Lithospermeae</taxon>
        <taxon>Lithospermum</taxon>
    </lineage>
</organism>
<protein>
    <submittedName>
        <fullName evidence="3">Glycosyltransferase</fullName>
    </submittedName>
</protein>
<keyword evidence="2" id="KW-0808">Transferase</keyword>
<dbReference type="Pfam" id="PF00201">
    <property type="entry name" value="UDPGT"/>
    <property type="match status" value="1"/>
</dbReference>